<dbReference type="PANTHER" id="PTHR31286:SF90">
    <property type="entry name" value="DUF4283 DOMAIN-CONTAINING PROTEIN"/>
    <property type="match status" value="1"/>
</dbReference>
<dbReference type="EMBL" id="LR031873">
    <property type="protein sequence ID" value="VDD11038.1"/>
    <property type="molecule type" value="Genomic_DNA"/>
</dbReference>
<dbReference type="AlphaFoldDB" id="A0A3P6C9Z4"/>
<name>A0A3P6C9Z4_BRAOL</name>
<dbReference type="InterPro" id="IPR025558">
    <property type="entry name" value="DUF4283"/>
</dbReference>
<feature type="compositionally biased region" description="Basic and acidic residues" evidence="1">
    <location>
        <begin position="202"/>
        <end position="211"/>
    </location>
</feature>
<feature type="compositionally biased region" description="Polar residues" evidence="1">
    <location>
        <begin position="254"/>
        <end position="263"/>
    </location>
</feature>
<accession>A0A3P6C9Z4</accession>
<reference evidence="3" key="1">
    <citation type="submission" date="2018-11" db="EMBL/GenBank/DDBJ databases">
        <authorList>
            <consortium name="Genoscope - CEA"/>
            <person name="William W."/>
        </authorList>
    </citation>
    <scope>NUCLEOTIDE SEQUENCE</scope>
</reference>
<evidence type="ECO:0000256" key="1">
    <source>
        <dbReference type="SAM" id="MobiDB-lite"/>
    </source>
</evidence>
<feature type="compositionally biased region" description="Low complexity" evidence="1">
    <location>
        <begin position="269"/>
        <end position="293"/>
    </location>
</feature>
<feature type="domain" description="DUF4283" evidence="2">
    <location>
        <begin position="2"/>
        <end position="81"/>
    </location>
</feature>
<protein>
    <recommendedName>
        <fullName evidence="2">DUF4283 domain-containing protein</fullName>
    </recommendedName>
</protein>
<evidence type="ECO:0000259" key="2">
    <source>
        <dbReference type="Pfam" id="PF14111"/>
    </source>
</evidence>
<feature type="region of interest" description="Disordered" evidence="1">
    <location>
        <begin position="254"/>
        <end position="299"/>
    </location>
</feature>
<organism evidence="3">
    <name type="scientific">Brassica oleracea</name>
    <name type="common">Wild cabbage</name>
    <dbReference type="NCBI Taxonomy" id="3712"/>
    <lineage>
        <taxon>Eukaryota</taxon>
        <taxon>Viridiplantae</taxon>
        <taxon>Streptophyta</taxon>
        <taxon>Embryophyta</taxon>
        <taxon>Tracheophyta</taxon>
        <taxon>Spermatophyta</taxon>
        <taxon>Magnoliopsida</taxon>
        <taxon>eudicotyledons</taxon>
        <taxon>Gunneridae</taxon>
        <taxon>Pentapetalae</taxon>
        <taxon>rosids</taxon>
        <taxon>malvids</taxon>
        <taxon>Brassicales</taxon>
        <taxon>Brassicaceae</taxon>
        <taxon>Brassiceae</taxon>
        <taxon>Brassica</taxon>
    </lineage>
</organism>
<evidence type="ECO:0000313" key="3">
    <source>
        <dbReference type="EMBL" id="VDD11038.1"/>
    </source>
</evidence>
<dbReference type="InterPro" id="IPR040256">
    <property type="entry name" value="At4g02000-like"/>
</dbReference>
<gene>
    <name evidence="3" type="ORF">BOLC4T25951H</name>
</gene>
<dbReference type="PANTHER" id="PTHR31286">
    <property type="entry name" value="GLYCINE-RICH CELL WALL STRUCTURAL PROTEIN 1.8-LIKE"/>
    <property type="match status" value="1"/>
</dbReference>
<proteinExistence type="predicted"/>
<dbReference type="Pfam" id="PF14111">
    <property type="entry name" value="DUF4283"/>
    <property type="match status" value="1"/>
</dbReference>
<feature type="region of interest" description="Disordered" evidence="1">
    <location>
        <begin position="192"/>
        <end position="237"/>
    </location>
</feature>
<sequence length="379" mass="41686">MHKDFKVCYFNGRPPPFNQIQSVFNHMWGKGKKLEIHNNPLTRSVIVRIHSDYLRGKILEKHIWYVGDSMFHTALWTSEHSSSTPPLQSVQLWAHLTGVPLDLRHQAGFSLVAGLVGEPKETDEFTKNLVSLTLSHVKVELDLTIPAPSVVEFERENGEVVEVSVTYPWLPPACSHCKELGHVIRNCLKWTPPKDAQPAEKQPTKQSDKANGKKLVNDNSVNSADAKEKGSTSDQVMEDAISLPPVEANPLVFSSQAPSSKLPNPSPIPKSDSFSLSKSSRLPPKTPSTPTTLAFPSHSLDPFHLSPLGPFDRRVLKRSRSDPSISSPPLFKPNTTTLSKGVSDTSFIINPEISSFTKNSFSLLLSLGDLHSSGGPSLN</sequence>